<dbReference type="Gene3D" id="3.20.20.70">
    <property type="entry name" value="Aldolase class I"/>
    <property type="match status" value="1"/>
</dbReference>
<proteinExistence type="predicted"/>
<evidence type="ECO:0000313" key="5">
    <source>
        <dbReference type="EMBL" id="GGO42019.1"/>
    </source>
</evidence>
<sequence length="131" mass="14515">MTHHTPAFPVPADRNSRRARAERLADARLYLCTDARQQQGDLEDVLKAAFAGGVDIIQLRDKTLDTDAEISALHLLADVAGENEKLFAVNDRADVAAPRRRGHLPHRPARSLPRPGTVLTRLRGADRTFHP</sequence>
<dbReference type="EMBL" id="BMLQ01000002">
    <property type="protein sequence ID" value="GGO42019.1"/>
    <property type="molecule type" value="Genomic_DNA"/>
</dbReference>
<accession>A0ABQ2LQS6</accession>
<evidence type="ECO:0000256" key="1">
    <source>
        <dbReference type="ARBA" id="ARBA00003814"/>
    </source>
</evidence>
<dbReference type="CDD" id="cd00564">
    <property type="entry name" value="TMP_TenI"/>
    <property type="match status" value="1"/>
</dbReference>
<keyword evidence="6" id="KW-1185">Reference proteome</keyword>
<dbReference type="InterPro" id="IPR022998">
    <property type="entry name" value="ThiamineP_synth_TenI"/>
</dbReference>
<dbReference type="Pfam" id="PF02581">
    <property type="entry name" value="TMP-TENI"/>
    <property type="match status" value="1"/>
</dbReference>
<evidence type="ECO:0000259" key="4">
    <source>
        <dbReference type="Pfam" id="PF02581"/>
    </source>
</evidence>
<dbReference type="InterPro" id="IPR036206">
    <property type="entry name" value="ThiamineP_synth_sf"/>
</dbReference>
<comment type="function">
    <text evidence="1">Condenses 4-methyl-5-(beta-hydroxyethyl)thiazole monophosphate (THZ-P) and 2-methyl-4-amino-5-hydroxymethyl pyrimidine pyrophosphate (HMP-PP) to form thiamine monophosphate (TMP).</text>
</comment>
<comment type="pathway">
    <text evidence="2">Cofactor biosynthesis; thiamine diphosphate biosynthesis.</text>
</comment>
<protein>
    <recommendedName>
        <fullName evidence="4">Thiamine phosphate synthase/TenI domain-containing protein</fullName>
    </recommendedName>
</protein>
<evidence type="ECO:0000313" key="6">
    <source>
        <dbReference type="Proteomes" id="UP000642509"/>
    </source>
</evidence>
<reference evidence="6" key="1">
    <citation type="journal article" date="2019" name="Int. J. Syst. Evol. Microbiol.">
        <title>The Global Catalogue of Microorganisms (GCM) 10K type strain sequencing project: providing services to taxonomists for standard genome sequencing and annotation.</title>
        <authorList>
            <consortium name="The Broad Institute Genomics Platform"/>
            <consortium name="The Broad Institute Genome Sequencing Center for Infectious Disease"/>
            <person name="Wu L."/>
            <person name="Ma J."/>
        </authorList>
    </citation>
    <scope>NUCLEOTIDE SEQUENCE [LARGE SCALE GENOMIC DNA]</scope>
    <source>
        <strain evidence="6">CGMCC 1.7064</strain>
    </source>
</reference>
<name>A0ABQ2LQS6_9MICC</name>
<dbReference type="SUPFAM" id="SSF51391">
    <property type="entry name" value="Thiamin phosphate synthase"/>
    <property type="match status" value="1"/>
</dbReference>
<keyword evidence="3" id="KW-0784">Thiamine biosynthesis</keyword>
<evidence type="ECO:0000256" key="3">
    <source>
        <dbReference type="ARBA" id="ARBA00022977"/>
    </source>
</evidence>
<feature type="domain" description="Thiamine phosphate synthase/TenI" evidence="4">
    <location>
        <begin position="29"/>
        <end position="97"/>
    </location>
</feature>
<gene>
    <name evidence="5" type="ORF">GCM10010977_06790</name>
</gene>
<dbReference type="Proteomes" id="UP000642509">
    <property type="component" value="Unassembled WGS sequence"/>
</dbReference>
<organism evidence="5 6">
    <name type="scientific">Citricoccus zhacaiensis</name>
    <dbReference type="NCBI Taxonomy" id="489142"/>
    <lineage>
        <taxon>Bacteria</taxon>
        <taxon>Bacillati</taxon>
        <taxon>Actinomycetota</taxon>
        <taxon>Actinomycetes</taxon>
        <taxon>Micrococcales</taxon>
        <taxon>Micrococcaceae</taxon>
        <taxon>Citricoccus</taxon>
    </lineage>
</organism>
<dbReference type="RefSeq" id="WP_245952253.1">
    <property type="nucleotide sequence ID" value="NZ_BAAAOU010000001.1"/>
</dbReference>
<dbReference type="InterPro" id="IPR013785">
    <property type="entry name" value="Aldolase_TIM"/>
</dbReference>
<dbReference type="PANTHER" id="PTHR20857">
    <property type="entry name" value="THIAMINE-PHOSPHATE PYROPHOSPHORYLASE"/>
    <property type="match status" value="1"/>
</dbReference>
<evidence type="ECO:0000256" key="2">
    <source>
        <dbReference type="ARBA" id="ARBA00004948"/>
    </source>
</evidence>
<dbReference type="PANTHER" id="PTHR20857:SF15">
    <property type="entry name" value="THIAMINE-PHOSPHATE SYNTHASE"/>
    <property type="match status" value="1"/>
</dbReference>
<comment type="caution">
    <text evidence="5">The sequence shown here is derived from an EMBL/GenBank/DDBJ whole genome shotgun (WGS) entry which is preliminary data.</text>
</comment>